<proteinExistence type="predicted"/>
<keyword evidence="2" id="KW-1185">Reference proteome</keyword>
<evidence type="ECO:0008006" key="3">
    <source>
        <dbReference type="Google" id="ProtNLM"/>
    </source>
</evidence>
<dbReference type="RefSeq" id="WP_311183968.1">
    <property type="nucleotide sequence ID" value="NZ_CP115543.1"/>
</dbReference>
<reference evidence="1 2" key="1">
    <citation type="submission" date="2022-12" db="EMBL/GenBank/DDBJ databases">
        <title>Two new species, Stenotrophomonas aracearum and Stenotrophomonas oahuensis, isolated from Anthurium (Araceae family) in Hawaii.</title>
        <authorList>
            <person name="Chunag S.C."/>
            <person name="Dobhal S."/>
            <person name="Alvarez A."/>
            <person name="Arif M."/>
        </authorList>
    </citation>
    <scope>NUCLEOTIDE SEQUENCE [LARGE SCALE GENOMIC DNA]</scope>
    <source>
        <strain evidence="1 2">A5588</strain>
    </source>
</reference>
<protein>
    <recommendedName>
        <fullName evidence="3">Uracil-DNA glycosylase-like domain-containing protein</fullName>
    </recommendedName>
</protein>
<dbReference type="SUPFAM" id="SSF52141">
    <property type="entry name" value="Uracil-DNA glycosylase-like"/>
    <property type="match status" value="1"/>
</dbReference>
<accession>A0ABY9YFJ4</accession>
<name>A0ABY9YFJ4_9GAMM</name>
<dbReference type="Proteomes" id="UP001305421">
    <property type="component" value="Chromosome"/>
</dbReference>
<evidence type="ECO:0000313" key="1">
    <source>
        <dbReference type="EMBL" id="WNH49622.1"/>
    </source>
</evidence>
<dbReference type="Gene3D" id="3.40.470.10">
    <property type="entry name" value="Uracil-DNA glycosylase-like domain"/>
    <property type="match status" value="1"/>
</dbReference>
<evidence type="ECO:0000313" key="2">
    <source>
        <dbReference type="Proteomes" id="UP001305421"/>
    </source>
</evidence>
<dbReference type="EMBL" id="CP115543">
    <property type="protein sequence ID" value="WNH49622.1"/>
    <property type="molecule type" value="Genomic_DNA"/>
</dbReference>
<dbReference type="InterPro" id="IPR036895">
    <property type="entry name" value="Uracil-DNA_glycosylase-like_sf"/>
</dbReference>
<gene>
    <name evidence="1" type="ORF">PDM28_04710</name>
</gene>
<sequence>MSEIASVRPRSVGWPGLNLDEHQWPDTVRFLPYWGDLYWDGIDGQRILLLGESHYRKEGMSDSLEVTRPFTRDVFRGMAEPIRHTDDGPFFKALDSALTADGKPDAQDAADAWKRVAFANLSQAFAGSQANQRPRNEELLAGGDVLVEEILPTLKPTVVLVLGQTTWRLLPHGKREEGLPPFLARDVNRLNGRRRYIERRDIWSLDYTGGSALMTWVYHPSWNIDTWQDRALALHHLIDQANGR</sequence>
<organism evidence="1 2">
    <name type="scientific">Stenotrophomonas aracearum</name>
    <dbReference type="NCBI Taxonomy" id="3003272"/>
    <lineage>
        <taxon>Bacteria</taxon>
        <taxon>Pseudomonadati</taxon>
        <taxon>Pseudomonadota</taxon>
        <taxon>Gammaproteobacteria</taxon>
        <taxon>Lysobacterales</taxon>
        <taxon>Lysobacteraceae</taxon>
        <taxon>Stenotrophomonas</taxon>
    </lineage>
</organism>